<dbReference type="SUPFAM" id="SSF53098">
    <property type="entry name" value="Ribonuclease H-like"/>
    <property type="match status" value="1"/>
</dbReference>
<feature type="coiled-coil region" evidence="1">
    <location>
        <begin position="421"/>
        <end position="448"/>
    </location>
</feature>
<keyword evidence="1" id="KW-0175">Coiled coil</keyword>
<dbReference type="PRINTS" id="PR00867">
    <property type="entry name" value="DNAPOLG"/>
</dbReference>
<feature type="compositionally biased region" description="Basic and acidic residues" evidence="2">
    <location>
        <begin position="628"/>
        <end position="641"/>
    </location>
</feature>
<dbReference type="GO" id="GO:0003677">
    <property type="term" value="F:DNA binding"/>
    <property type="evidence" value="ECO:0007669"/>
    <property type="project" value="InterPro"/>
</dbReference>
<dbReference type="FunFam" id="3.30.420.390:FF:000002">
    <property type="entry name" value="DNA polymerase gamma, catalytic subunit"/>
    <property type="match status" value="1"/>
</dbReference>
<dbReference type="Gene3D" id="3.30.420.390">
    <property type="match status" value="1"/>
</dbReference>
<feature type="region of interest" description="Disordered" evidence="2">
    <location>
        <begin position="623"/>
        <end position="646"/>
    </location>
</feature>
<dbReference type="AlphaFoldDB" id="A0A9D4QM44"/>
<evidence type="ECO:0000256" key="2">
    <source>
        <dbReference type="SAM" id="MobiDB-lite"/>
    </source>
</evidence>
<dbReference type="GO" id="GO:0006264">
    <property type="term" value="P:mitochondrial DNA replication"/>
    <property type="evidence" value="ECO:0007669"/>
    <property type="project" value="TreeGrafter"/>
</dbReference>
<name>A0A9D4QM44_DREPO</name>
<evidence type="ECO:0000313" key="5">
    <source>
        <dbReference type="Proteomes" id="UP000828390"/>
    </source>
</evidence>
<dbReference type="GO" id="GO:0008408">
    <property type="term" value="F:3'-5' exonuclease activity"/>
    <property type="evidence" value="ECO:0007669"/>
    <property type="project" value="TreeGrafter"/>
</dbReference>
<dbReference type="PANTHER" id="PTHR10267">
    <property type="entry name" value="DNA POLYMERASE SUBUNIT GAMMA-1"/>
    <property type="match status" value="1"/>
</dbReference>
<keyword evidence="5" id="KW-1185">Reference proteome</keyword>
<dbReference type="Pfam" id="PF18136">
    <property type="entry name" value="DNApol_Exo"/>
    <property type="match status" value="1"/>
</dbReference>
<dbReference type="GO" id="GO:0003887">
    <property type="term" value="F:DNA-directed DNA polymerase activity"/>
    <property type="evidence" value="ECO:0007669"/>
    <property type="project" value="TreeGrafter"/>
</dbReference>
<dbReference type="EMBL" id="JAIWYP010000004">
    <property type="protein sequence ID" value="KAH3836024.1"/>
    <property type="molecule type" value="Genomic_DNA"/>
</dbReference>
<proteinExistence type="predicted"/>
<feature type="domain" description="DNA mitochondrial polymerase exonuclease" evidence="3">
    <location>
        <begin position="103"/>
        <end position="390"/>
    </location>
</feature>
<evidence type="ECO:0000313" key="4">
    <source>
        <dbReference type="EMBL" id="KAH3836024.1"/>
    </source>
</evidence>
<reference evidence="4" key="2">
    <citation type="submission" date="2020-11" db="EMBL/GenBank/DDBJ databases">
        <authorList>
            <person name="McCartney M.A."/>
            <person name="Auch B."/>
            <person name="Kono T."/>
            <person name="Mallez S."/>
            <person name="Becker A."/>
            <person name="Gohl D.M."/>
            <person name="Silverstein K.A.T."/>
            <person name="Koren S."/>
            <person name="Bechman K.B."/>
            <person name="Herman A."/>
            <person name="Abrahante J.E."/>
            <person name="Garbe J."/>
        </authorList>
    </citation>
    <scope>NUCLEOTIDE SEQUENCE</scope>
    <source>
        <strain evidence="4">Duluth1</strain>
        <tissue evidence="4">Whole animal</tissue>
    </source>
</reference>
<dbReference type="SUPFAM" id="SSF56672">
    <property type="entry name" value="DNA/RNA polymerases"/>
    <property type="match status" value="1"/>
</dbReference>
<dbReference type="GO" id="GO:0005760">
    <property type="term" value="C:gamma DNA polymerase complex"/>
    <property type="evidence" value="ECO:0007669"/>
    <property type="project" value="InterPro"/>
</dbReference>
<comment type="caution">
    <text evidence="4">The sequence shown here is derived from an EMBL/GenBank/DDBJ whole genome shotgun (WGS) entry which is preliminary data.</text>
</comment>
<feature type="non-terminal residue" evidence="4">
    <location>
        <position position="887"/>
    </location>
</feature>
<dbReference type="Proteomes" id="UP000828390">
    <property type="component" value="Unassembled WGS sequence"/>
</dbReference>
<dbReference type="InterPro" id="IPR043502">
    <property type="entry name" value="DNA/RNA_pol_sf"/>
</dbReference>
<accession>A0A9D4QM44</accession>
<protein>
    <recommendedName>
        <fullName evidence="3">DNA mitochondrial polymerase exonuclease domain-containing protein</fullName>
    </recommendedName>
</protein>
<dbReference type="InterPro" id="IPR012337">
    <property type="entry name" value="RNaseH-like_sf"/>
</dbReference>
<organism evidence="4 5">
    <name type="scientific">Dreissena polymorpha</name>
    <name type="common">Zebra mussel</name>
    <name type="synonym">Mytilus polymorpha</name>
    <dbReference type="NCBI Taxonomy" id="45954"/>
    <lineage>
        <taxon>Eukaryota</taxon>
        <taxon>Metazoa</taxon>
        <taxon>Spiralia</taxon>
        <taxon>Lophotrochozoa</taxon>
        <taxon>Mollusca</taxon>
        <taxon>Bivalvia</taxon>
        <taxon>Autobranchia</taxon>
        <taxon>Heteroconchia</taxon>
        <taxon>Euheterodonta</taxon>
        <taxon>Imparidentia</taxon>
        <taxon>Neoheterodontei</taxon>
        <taxon>Myida</taxon>
        <taxon>Dreissenoidea</taxon>
        <taxon>Dreissenidae</taxon>
        <taxon>Dreissena</taxon>
    </lineage>
</organism>
<dbReference type="PANTHER" id="PTHR10267:SF0">
    <property type="entry name" value="DNA POLYMERASE SUBUNIT GAMMA-1"/>
    <property type="match status" value="1"/>
</dbReference>
<dbReference type="InterPro" id="IPR002297">
    <property type="entry name" value="DNA-dir_DNA_pol_A_mt"/>
</dbReference>
<reference evidence="4" key="1">
    <citation type="journal article" date="2019" name="bioRxiv">
        <title>The Genome of the Zebra Mussel, Dreissena polymorpha: A Resource for Invasive Species Research.</title>
        <authorList>
            <person name="McCartney M.A."/>
            <person name="Auch B."/>
            <person name="Kono T."/>
            <person name="Mallez S."/>
            <person name="Zhang Y."/>
            <person name="Obille A."/>
            <person name="Becker A."/>
            <person name="Abrahante J.E."/>
            <person name="Garbe J."/>
            <person name="Badalamenti J.P."/>
            <person name="Herman A."/>
            <person name="Mangelson H."/>
            <person name="Liachko I."/>
            <person name="Sullivan S."/>
            <person name="Sone E.D."/>
            <person name="Koren S."/>
            <person name="Silverstein K.A.T."/>
            <person name="Beckman K.B."/>
            <person name="Gohl D.M."/>
        </authorList>
    </citation>
    <scope>NUCLEOTIDE SEQUENCE</scope>
    <source>
        <strain evidence="4">Duluth1</strain>
        <tissue evidence="4">Whole animal</tissue>
    </source>
</reference>
<dbReference type="FunFam" id="3.30.420.390:FF:000001">
    <property type="entry name" value="DNA polymerase gamma, catalytic subunit"/>
    <property type="match status" value="1"/>
</dbReference>
<dbReference type="InterPro" id="IPR041336">
    <property type="entry name" value="DNApol_Exo"/>
</dbReference>
<evidence type="ECO:0000256" key="1">
    <source>
        <dbReference type="SAM" id="Coils"/>
    </source>
</evidence>
<evidence type="ECO:0000259" key="3">
    <source>
        <dbReference type="Pfam" id="PF18136"/>
    </source>
</evidence>
<sequence>MKMSWCKLNALRKFSTALPSKQQSLARVNEINIQLLPETLHKQIFKEVGKVSEVKQDNTTWSNSSPLEQEVKVIRSLDSDRLKLVQSHLKKHNLWDKNVPLKPNIELQLPEFEGDDIGKHFRSIASQQVNSYKALAQRLCGCEIPKKPAEWALMSGWVRYGADGIPEPVEYPPDDVLVFDVEVVVEEGNYPTMATAVSDKYWYSWCSDYLVADKFRWASKGIELDDLIPLETRLESTSGISSTPRLVMGHNVAFDRSFVREQYLLKKSRMRFLDTMSLHIAICGLTNFQRVLYKAAKTDSLTKPILDYKLKQKQWGSLTSDDWKMISSMNNLSDVHQLHVGGERLDKDPRNIFFEGTMQDVRHNFQNLMLYCANDVVATYEVFKALWPEFCERFPHPVSLAGMFEMSTGYLPVNQNWQRYVNQSNTVYEDMQNQLKQLLMRLANDACKLLATEQYKADPWLWDLDWTVKPFRLKKQKPLTKKQQAALEQKQQTGSNEEEVSCIVEVLAQQDRHSKVGNRYVGYPEWFKELCANPADADWRPGPSGVSPQTRVTPKLLQLTWDGYLLHFDDNHGWGYLVPGRHDNLLTSEELEMMAEGKELPIERLFPYQQMCELMNFTFTENPGEELSENKTDKIEQKTDVDEIESDVETQDLDPVWAYDDVSDSQIEEHLMGAMKRALDTKPRDKYQKLQDLKEPPKKRRVPKTDCPYHTGDGPYDSVNIPGCWFFKIPHKDGKGKRVGNPLAKDYLNYLEDKTLSAQSGHGADTVLKLAKACSYWKNNQKRIEGQMAVWLKDKELPLEIRRSDKYIEGSDLGAIIPRIIPAGTITRRGVEPTWMTASNAYTDRIGSELKAMVQSPPGYCFVGADVDSQELWIGAVLGDAHFAKTH</sequence>
<gene>
    <name evidence="4" type="ORF">DPMN_109393</name>
</gene>